<dbReference type="InterPro" id="IPR010982">
    <property type="entry name" value="Lambda_DNA-bd_dom_sf"/>
</dbReference>
<feature type="domain" description="HTH cro/C1-type" evidence="1">
    <location>
        <begin position="9"/>
        <end position="63"/>
    </location>
</feature>
<dbReference type="SMART" id="SM00530">
    <property type="entry name" value="HTH_XRE"/>
    <property type="match status" value="1"/>
</dbReference>
<dbReference type="eggNOG" id="COG0457">
    <property type="taxonomic scope" value="Bacteria"/>
</dbReference>
<dbReference type="PROSITE" id="PS50943">
    <property type="entry name" value="HTH_CROC1"/>
    <property type="match status" value="1"/>
</dbReference>
<accession>A0A1I2J0S5</accession>
<organism evidence="2 3">
    <name type="scientific">Clostridium cadaveris</name>
    <dbReference type="NCBI Taxonomy" id="1529"/>
    <lineage>
        <taxon>Bacteria</taxon>
        <taxon>Bacillati</taxon>
        <taxon>Bacillota</taxon>
        <taxon>Clostridia</taxon>
        <taxon>Eubacteriales</taxon>
        <taxon>Clostridiaceae</taxon>
        <taxon>Clostridium</taxon>
    </lineage>
</organism>
<dbReference type="GO" id="GO:0003677">
    <property type="term" value="F:DNA binding"/>
    <property type="evidence" value="ECO:0007669"/>
    <property type="project" value="InterPro"/>
</dbReference>
<dbReference type="STRING" id="1529.SAMN04487885_1015"/>
<gene>
    <name evidence="2" type="ORF">SAMN04487885_1015</name>
</gene>
<dbReference type="SUPFAM" id="SSF48452">
    <property type="entry name" value="TPR-like"/>
    <property type="match status" value="1"/>
</dbReference>
<evidence type="ECO:0000313" key="3">
    <source>
        <dbReference type="Proteomes" id="UP000182135"/>
    </source>
</evidence>
<dbReference type="InterPro" id="IPR001387">
    <property type="entry name" value="Cro/C1-type_HTH"/>
</dbReference>
<dbReference type="AlphaFoldDB" id="A0A1I2J0S5"/>
<evidence type="ECO:0000259" key="1">
    <source>
        <dbReference type="PROSITE" id="PS50943"/>
    </source>
</evidence>
<reference evidence="2 3" key="1">
    <citation type="submission" date="2016-10" db="EMBL/GenBank/DDBJ databases">
        <authorList>
            <person name="de Groot N.N."/>
        </authorList>
    </citation>
    <scope>NUCLEOTIDE SEQUENCE [LARGE SCALE GENOMIC DNA]</scope>
    <source>
        <strain evidence="2 3">NLAE-zl-G419</strain>
    </source>
</reference>
<dbReference type="InterPro" id="IPR019734">
    <property type="entry name" value="TPR_rpt"/>
</dbReference>
<dbReference type="Gene3D" id="1.25.40.10">
    <property type="entry name" value="Tetratricopeptide repeat domain"/>
    <property type="match status" value="2"/>
</dbReference>
<keyword evidence="3" id="KW-1185">Reference proteome</keyword>
<proteinExistence type="predicted"/>
<dbReference type="Pfam" id="PF01381">
    <property type="entry name" value="HTH_3"/>
    <property type="match status" value="1"/>
</dbReference>
<dbReference type="RefSeq" id="WP_027638229.1">
    <property type="nucleotide sequence ID" value="NZ_CABMJC010000001.1"/>
</dbReference>
<dbReference type="CDD" id="cd00093">
    <property type="entry name" value="HTH_XRE"/>
    <property type="match status" value="1"/>
</dbReference>
<dbReference type="Proteomes" id="UP000182135">
    <property type="component" value="Unassembled WGS sequence"/>
</dbReference>
<dbReference type="InterPro" id="IPR011990">
    <property type="entry name" value="TPR-like_helical_dom_sf"/>
</dbReference>
<name>A0A1I2J0S5_9CLOT</name>
<dbReference type="EMBL" id="FOOE01000001">
    <property type="protein sequence ID" value="SFF48322.1"/>
    <property type="molecule type" value="Genomic_DNA"/>
</dbReference>
<evidence type="ECO:0000313" key="2">
    <source>
        <dbReference type="EMBL" id="SFF48322.1"/>
    </source>
</evidence>
<dbReference type="SUPFAM" id="SSF47413">
    <property type="entry name" value="lambda repressor-like DNA-binding domains"/>
    <property type="match status" value="1"/>
</dbReference>
<sequence>MDKIIGLLIKKKRLEMNMSQETLCQGICVISYLSKIERGTVDANHEIITELCKALGIQYYGDIEKIFIEEFYDSLERALIWNNGLETLKELKNKYSYMKYSKEALAYIMGDFICKIEDIKTVDINEFKEYEIYCDMNQLYYFYICLGYMHILKNKDYNSSYEYFKKAHMIRPDKKGWYFLGFSCYLDGNYHMAIDYFQKDLNLEFDQGDIDGVVNSCIYLANSYSNLGSIPLMMRYYNQALKLNKYLNKEIEYSIYYNIGASYINIDGEKAIDYLKKAEEIKADKDDFVLYQKLILGYIKNENFCEAKKYYEKASKCSEENLEAEEDKVYRKDSLRMLQIIIEDENYLTNEEYGKILYRLYNKGKDMVHYGVKLFFGKYYIKWLKANRRYKEALEVSESLTFPISNKK</sequence>
<protein>
    <submittedName>
        <fullName evidence="2">Tetratricopeptide repeat-containing protein</fullName>
    </submittedName>
</protein>
<dbReference type="eggNOG" id="COG1396">
    <property type="taxonomic scope" value="Bacteria"/>
</dbReference>
<dbReference type="OrthoDB" id="1855220at2"/>
<dbReference type="SMART" id="SM00028">
    <property type="entry name" value="TPR"/>
    <property type="match status" value="5"/>
</dbReference>